<gene>
    <name evidence="3" type="ORF">X802_06805</name>
</gene>
<evidence type="ECO:0000313" key="3">
    <source>
        <dbReference type="EMBL" id="AJC71897.1"/>
    </source>
</evidence>
<dbReference type="PANTHER" id="PTHR42824:SF1">
    <property type="entry name" value="GLUTAMINE AMIDOTRANSFERASE YAFJ-RELATED"/>
    <property type="match status" value="1"/>
</dbReference>
<dbReference type="InterPro" id="IPR029055">
    <property type="entry name" value="Ntn_hydrolases_N"/>
</dbReference>
<feature type="domain" description="Glutamine amidotransferase type-2" evidence="2">
    <location>
        <begin position="2"/>
        <end position="250"/>
    </location>
</feature>
<accession>A0A0X1KKX4</accession>
<keyword evidence="3" id="KW-0808">Transferase</keyword>
<evidence type="ECO:0000256" key="1">
    <source>
        <dbReference type="ARBA" id="ARBA00022962"/>
    </source>
</evidence>
<dbReference type="Gene3D" id="3.60.20.10">
    <property type="entry name" value="Glutamine Phosphoribosylpyrophosphate, subunit 1, domain 1"/>
    <property type="match status" value="1"/>
</dbReference>
<keyword evidence="4" id="KW-1185">Reference proteome</keyword>
<dbReference type="Proteomes" id="UP000062043">
    <property type="component" value="Chromosome"/>
</dbReference>
<dbReference type="SUPFAM" id="SSF56235">
    <property type="entry name" value="N-terminal nucleophile aminohydrolases (Ntn hydrolases)"/>
    <property type="match status" value="1"/>
</dbReference>
<dbReference type="InterPro" id="IPR026869">
    <property type="entry name" value="EgtC-like"/>
</dbReference>
<dbReference type="GO" id="GO:0016740">
    <property type="term" value="F:transferase activity"/>
    <property type="evidence" value="ECO:0007669"/>
    <property type="project" value="UniProtKB-KW"/>
</dbReference>
<dbReference type="InterPro" id="IPR017932">
    <property type="entry name" value="GATase_2_dom"/>
</dbReference>
<dbReference type="STRING" id="1432656.X802_06805"/>
<dbReference type="OrthoDB" id="350529at2157"/>
<dbReference type="EMBL" id="CP007140">
    <property type="protein sequence ID" value="AJC71897.1"/>
    <property type="molecule type" value="Genomic_DNA"/>
</dbReference>
<sequence length="264" mass="29782">MCRVLFAVGDGKEMTPLVKAIVRASEKDPYKEARGKGSQHRDGWGYVLFNGGSLHHHRSVKPIFDDDLGVEGLLKLLDGFSVLMIHTRAASQGSKDIINTQPFSLSSTGFSCWIYHNGDLDKAGLIKKAGLEEEPLTNASDSYVMSLYVCKALRSAEKNELLRAYSSLMPFVNTSLNTGSLFLGHEWVRGFITAYSRPEYLLKRENWDYVRQIKLKREGLFAVASSTLELYHEAEWKPVTNGTAFYVEVFPDEERFRVEELVMG</sequence>
<evidence type="ECO:0000313" key="4">
    <source>
        <dbReference type="Proteomes" id="UP000062043"/>
    </source>
</evidence>
<dbReference type="Pfam" id="PF13230">
    <property type="entry name" value="GATase_4"/>
    <property type="match status" value="1"/>
</dbReference>
<protein>
    <submittedName>
        <fullName evidence="3">Glutamine amidotransferase</fullName>
    </submittedName>
</protein>
<dbReference type="PATRIC" id="fig|1432656.3.peg.1322"/>
<organism evidence="3 4">
    <name type="scientific">Thermococcus guaymasensis DSM 11113</name>
    <dbReference type="NCBI Taxonomy" id="1432656"/>
    <lineage>
        <taxon>Archaea</taxon>
        <taxon>Methanobacteriati</taxon>
        <taxon>Methanobacteriota</taxon>
        <taxon>Thermococci</taxon>
        <taxon>Thermococcales</taxon>
        <taxon>Thermococcaceae</taxon>
        <taxon>Thermococcus</taxon>
    </lineage>
</organism>
<reference evidence="3 4" key="1">
    <citation type="submission" date="2014-01" db="EMBL/GenBank/DDBJ databases">
        <title>Genome sequencing of Thermococcus guaymasensis.</title>
        <authorList>
            <person name="Zhang X."/>
            <person name="Alvare G."/>
            <person name="Fristensky B."/>
            <person name="Chen L."/>
            <person name="Suen T."/>
            <person name="Chen Q."/>
            <person name="Ma K."/>
        </authorList>
    </citation>
    <scope>NUCLEOTIDE SEQUENCE [LARGE SCALE GENOMIC DNA]</scope>
    <source>
        <strain evidence="3 4">DSM 11113</strain>
    </source>
</reference>
<dbReference type="AlphaFoldDB" id="A0A0X1KKX4"/>
<keyword evidence="1 3" id="KW-0315">Glutamine amidotransferase</keyword>
<evidence type="ECO:0000259" key="2">
    <source>
        <dbReference type="PROSITE" id="PS51278"/>
    </source>
</evidence>
<proteinExistence type="predicted"/>
<dbReference type="PANTHER" id="PTHR42824">
    <property type="entry name" value="GLUTAMINE AMIDOTRANSFERASE"/>
    <property type="match status" value="1"/>
</dbReference>
<dbReference type="KEGG" id="tgy:X802_06805"/>
<name>A0A0X1KKX4_9EURY</name>
<dbReference type="PROSITE" id="PS51278">
    <property type="entry name" value="GATASE_TYPE_2"/>
    <property type="match status" value="1"/>
</dbReference>